<evidence type="ECO:0008006" key="3">
    <source>
        <dbReference type="Google" id="ProtNLM"/>
    </source>
</evidence>
<sequence length="101" mass="12040">MVLFIKIYHNISMNPEKKESNNVDPINGQKQYSYDGQHNDSQKKLYPLKVKDFAPHKVFSFFNSHPYFLTRSLMWEFLQPILFNGWTTTSLVVFLHCEFSF</sequence>
<reference evidence="1 2" key="1">
    <citation type="submission" date="2018-06" db="EMBL/GenBank/DDBJ databases">
        <authorList>
            <person name="Tortosa P."/>
        </authorList>
    </citation>
    <scope>NUCLEOTIDE SEQUENCE [LARGE SCALE GENOMIC DNA]</scope>
    <source>
        <strain evidence="1 2">MDI222</strain>
    </source>
</reference>
<protein>
    <recommendedName>
        <fullName evidence="3">DUF1564 family protein</fullName>
    </recommendedName>
</protein>
<proteinExistence type="predicted"/>
<evidence type="ECO:0000313" key="1">
    <source>
        <dbReference type="EMBL" id="AXR63047.1"/>
    </source>
</evidence>
<gene>
    <name evidence="1" type="ORF">DQM28_01040</name>
</gene>
<reference evidence="1 2" key="2">
    <citation type="submission" date="2018-09" db="EMBL/GenBank/DDBJ databases">
        <title>Complete Genome sequences of three Leptospira mayottensis isolates obtained from Tenrecid mammals endemic to the Malagasy region.</title>
        <authorList>
            <person name="Cordonin C."/>
            <person name="Toty C."/>
        </authorList>
    </citation>
    <scope>NUCLEOTIDE SEQUENCE [LARGE SCALE GENOMIC DNA]</scope>
    <source>
        <strain evidence="1 2">MDI222</strain>
    </source>
</reference>
<keyword evidence="2" id="KW-1185">Reference proteome</keyword>
<organism evidence="1 2">
    <name type="scientific">Leptospira mayottensis</name>
    <dbReference type="NCBI Taxonomy" id="1137606"/>
    <lineage>
        <taxon>Bacteria</taxon>
        <taxon>Pseudomonadati</taxon>
        <taxon>Spirochaetota</taxon>
        <taxon>Spirochaetia</taxon>
        <taxon>Leptospirales</taxon>
        <taxon>Leptospiraceae</taxon>
        <taxon>Leptospira</taxon>
    </lineage>
</organism>
<evidence type="ECO:0000313" key="2">
    <source>
        <dbReference type="Proteomes" id="UP000258889"/>
    </source>
</evidence>
<dbReference type="Proteomes" id="UP000258889">
    <property type="component" value="Chromosome i"/>
</dbReference>
<dbReference type="EMBL" id="CP030144">
    <property type="protein sequence ID" value="AXR63047.1"/>
    <property type="molecule type" value="Genomic_DNA"/>
</dbReference>
<accession>A0ABM7DWY8</accession>
<name>A0ABM7DWY8_9LEPT</name>